<feature type="transmembrane region" description="Helical" evidence="9">
    <location>
        <begin position="245"/>
        <end position="267"/>
    </location>
</feature>
<organism evidence="11 12">
    <name type="scientific">Aliikangiella coralliicola</name>
    <dbReference type="NCBI Taxonomy" id="2592383"/>
    <lineage>
        <taxon>Bacteria</taxon>
        <taxon>Pseudomonadati</taxon>
        <taxon>Pseudomonadota</taxon>
        <taxon>Gammaproteobacteria</taxon>
        <taxon>Oceanospirillales</taxon>
        <taxon>Pleioneaceae</taxon>
        <taxon>Aliikangiella</taxon>
    </lineage>
</organism>
<evidence type="ECO:0000256" key="9">
    <source>
        <dbReference type="RuleBase" id="RU363032"/>
    </source>
</evidence>
<dbReference type="InterPro" id="IPR035906">
    <property type="entry name" value="MetI-like_sf"/>
</dbReference>
<gene>
    <name evidence="11" type="ORF">FLL46_07375</name>
</gene>
<dbReference type="EMBL" id="VIKS01000004">
    <property type="protein sequence ID" value="TQV88338.1"/>
    <property type="molecule type" value="Genomic_DNA"/>
</dbReference>
<evidence type="ECO:0000259" key="10">
    <source>
        <dbReference type="PROSITE" id="PS50928"/>
    </source>
</evidence>
<name>A0A545UFT7_9GAMM</name>
<evidence type="ECO:0000256" key="2">
    <source>
        <dbReference type="ARBA" id="ARBA00007069"/>
    </source>
</evidence>
<evidence type="ECO:0000256" key="7">
    <source>
        <dbReference type="ARBA" id="ARBA00022989"/>
    </source>
</evidence>
<evidence type="ECO:0000256" key="5">
    <source>
        <dbReference type="ARBA" id="ARBA00022592"/>
    </source>
</evidence>
<reference evidence="11 12" key="1">
    <citation type="submission" date="2019-07" db="EMBL/GenBank/DDBJ databases">
        <title>Draft genome for Aliikangiella sp. M105.</title>
        <authorList>
            <person name="Wang G."/>
        </authorList>
    </citation>
    <scope>NUCLEOTIDE SEQUENCE [LARGE SCALE GENOMIC DNA]</scope>
    <source>
        <strain evidence="11 12">M105</strain>
    </source>
</reference>
<sequence>MSLLARRSEFFFWCFITTIGGIIPISVGGLIVYLFAEGSSIITWDLFSRILSNSWFPADEEFGILPLIVGTITSAAAVLPLVVCLGIPSALYFVLFANERAQTIFSMVVGTLSGLPSVVVGIFVMEVTGINFTSAVIVLFLLVAPQFILMVATSLFQLHKGLLISAKALGLGDFGITVLILRQISLPVFGAMLVSLGRGFGEAVALTFVAGNVATMMPDWSGPIRTLTTTIVLELDFATGAHYSILHIVALSVTLLIAVTVILSGIFSRRNNQ</sequence>
<comment type="subcellular location">
    <subcellularLocation>
        <location evidence="1 9">Cell membrane</location>
        <topology evidence="1 9">Multi-pass membrane protein</topology>
    </subcellularLocation>
</comment>
<dbReference type="PANTHER" id="PTHR30425">
    <property type="entry name" value="PHOSPHATE TRANSPORT SYSTEM PERMEASE PROTEIN PST"/>
    <property type="match status" value="1"/>
</dbReference>
<dbReference type="GO" id="GO:0055085">
    <property type="term" value="P:transmembrane transport"/>
    <property type="evidence" value="ECO:0007669"/>
    <property type="project" value="InterPro"/>
</dbReference>
<evidence type="ECO:0000313" key="11">
    <source>
        <dbReference type="EMBL" id="TQV88338.1"/>
    </source>
</evidence>
<dbReference type="InterPro" id="IPR051124">
    <property type="entry name" value="Phosphate_Transport_Permease"/>
</dbReference>
<dbReference type="Gene3D" id="1.10.3720.10">
    <property type="entry name" value="MetI-like"/>
    <property type="match status" value="1"/>
</dbReference>
<comment type="caution">
    <text evidence="11">The sequence shown here is derived from an EMBL/GenBank/DDBJ whole genome shotgun (WGS) entry which is preliminary data.</text>
</comment>
<dbReference type="GO" id="GO:0006817">
    <property type="term" value="P:phosphate ion transport"/>
    <property type="evidence" value="ECO:0007669"/>
    <property type="project" value="UniProtKB-KW"/>
</dbReference>
<evidence type="ECO:0000256" key="6">
    <source>
        <dbReference type="ARBA" id="ARBA00022692"/>
    </source>
</evidence>
<feature type="transmembrane region" description="Helical" evidence="9">
    <location>
        <begin position="104"/>
        <end position="124"/>
    </location>
</feature>
<evidence type="ECO:0000256" key="4">
    <source>
        <dbReference type="ARBA" id="ARBA00022475"/>
    </source>
</evidence>
<dbReference type="OrthoDB" id="9807065at2"/>
<dbReference type="CDD" id="cd06261">
    <property type="entry name" value="TM_PBP2"/>
    <property type="match status" value="1"/>
</dbReference>
<evidence type="ECO:0000256" key="1">
    <source>
        <dbReference type="ARBA" id="ARBA00004651"/>
    </source>
</evidence>
<protein>
    <submittedName>
        <fullName evidence="11">ABC transporter permease subunit</fullName>
    </submittedName>
</protein>
<dbReference type="Pfam" id="PF00528">
    <property type="entry name" value="BPD_transp_1"/>
    <property type="match status" value="1"/>
</dbReference>
<comment type="similarity">
    <text evidence="2">Belongs to the binding-protein-dependent transport system permease family. CysTW subfamily.</text>
</comment>
<keyword evidence="5" id="KW-0592">Phosphate transport</keyword>
<evidence type="ECO:0000256" key="8">
    <source>
        <dbReference type="ARBA" id="ARBA00023136"/>
    </source>
</evidence>
<feature type="transmembrane region" description="Helical" evidence="9">
    <location>
        <begin position="168"/>
        <end position="194"/>
    </location>
</feature>
<dbReference type="InterPro" id="IPR000515">
    <property type="entry name" value="MetI-like"/>
</dbReference>
<proteinExistence type="inferred from homology"/>
<dbReference type="PROSITE" id="PS50928">
    <property type="entry name" value="ABC_TM1"/>
    <property type="match status" value="1"/>
</dbReference>
<evidence type="ECO:0000313" key="12">
    <source>
        <dbReference type="Proteomes" id="UP000315439"/>
    </source>
</evidence>
<feature type="transmembrane region" description="Helical" evidence="9">
    <location>
        <begin position="12"/>
        <end position="36"/>
    </location>
</feature>
<dbReference type="RefSeq" id="WP_142892846.1">
    <property type="nucleotide sequence ID" value="NZ_ML660162.1"/>
</dbReference>
<feature type="domain" description="ABC transmembrane type-1" evidence="10">
    <location>
        <begin position="68"/>
        <end position="264"/>
    </location>
</feature>
<accession>A0A545UFT7</accession>
<evidence type="ECO:0000256" key="3">
    <source>
        <dbReference type="ARBA" id="ARBA00022448"/>
    </source>
</evidence>
<dbReference type="PANTHER" id="PTHR30425:SF1">
    <property type="entry name" value="PHOSPHATE TRANSPORT SYSTEM PERMEASE PROTEIN PSTC"/>
    <property type="match status" value="1"/>
</dbReference>
<keyword evidence="3 9" id="KW-0813">Transport</keyword>
<keyword evidence="7 9" id="KW-1133">Transmembrane helix</keyword>
<dbReference type="AlphaFoldDB" id="A0A545UFT7"/>
<feature type="transmembrane region" description="Helical" evidence="9">
    <location>
        <begin position="64"/>
        <end position="97"/>
    </location>
</feature>
<keyword evidence="4" id="KW-1003">Cell membrane</keyword>
<dbReference type="Proteomes" id="UP000315439">
    <property type="component" value="Unassembled WGS sequence"/>
</dbReference>
<feature type="transmembrane region" description="Helical" evidence="9">
    <location>
        <begin position="130"/>
        <end position="156"/>
    </location>
</feature>
<keyword evidence="12" id="KW-1185">Reference proteome</keyword>
<keyword evidence="6 9" id="KW-0812">Transmembrane</keyword>
<dbReference type="SUPFAM" id="SSF161098">
    <property type="entry name" value="MetI-like"/>
    <property type="match status" value="1"/>
</dbReference>
<dbReference type="GO" id="GO:0005886">
    <property type="term" value="C:plasma membrane"/>
    <property type="evidence" value="ECO:0007669"/>
    <property type="project" value="UniProtKB-SubCell"/>
</dbReference>
<keyword evidence="8 9" id="KW-0472">Membrane</keyword>